<proteinExistence type="predicted"/>
<protein>
    <submittedName>
        <fullName evidence="3">Uncharacterized protein</fullName>
    </submittedName>
</protein>
<dbReference type="AlphaFoldDB" id="A0A914VBG2"/>
<feature type="region of interest" description="Disordered" evidence="1">
    <location>
        <begin position="108"/>
        <end position="131"/>
    </location>
</feature>
<accession>A0A914VBG2</accession>
<keyword evidence="2" id="KW-1185">Reference proteome</keyword>
<dbReference type="WBParaSite" id="PSAMB.scaffold1776size27922.g14895.t1">
    <property type="protein sequence ID" value="PSAMB.scaffold1776size27922.g14895.t1"/>
    <property type="gene ID" value="PSAMB.scaffold1776size27922.g14895"/>
</dbReference>
<evidence type="ECO:0000313" key="3">
    <source>
        <dbReference type="WBParaSite" id="PSAMB.scaffold1776size27922.g14895.t1"/>
    </source>
</evidence>
<feature type="region of interest" description="Disordered" evidence="1">
    <location>
        <begin position="1"/>
        <end position="34"/>
    </location>
</feature>
<organism evidence="2 3">
    <name type="scientific">Plectus sambesii</name>
    <dbReference type="NCBI Taxonomy" id="2011161"/>
    <lineage>
        <taxon>Eukaryota</taxon>
        <taxon>Metazoa</taxon>
        <taxon>Ecdysozoa</taxon>
        <taxon>Nematoda</taxon>
        <taxon>Chromadorea</taxon>
        <taxon>Plectida</taxon>
        <taxon>Plectina</taxon>
        <taxon>Plectoidea</taxon>
        <taxon>Plectidae</taxon>
        <taxon>Plectus</taxon>
    </lineage>
</organism>
<dbReference type="Proteomes" id="UP000887566">
    <property type="component" value="Unplaced"/>
</dbReference>
<evidence type="ECO:0000313" key="2">
    <source>
        <dbReference type="Proteomes" id="UP000887566"/>
    </source>
</evidence>
<feature type="compositionally biased region" description="Acidic residues" evidence="1">
    <location>
        <begin position="1"/>
        <end position="32"/>
    </location>
</feature>
<evidence type="ECO:0000256" key="1">
    <source>
        <dbReference type="SAM" id="MobiDB-lite"/>
    </source>
</evidence>
<reference evidence="3" key="1">
    <citation type="submission" date="2022-11" db="UniProtKB">
        <authorList>
            <consortium name="WormBaseParasite"/>
        </authorList>
    </citation>
    <scope>IDENTIFICATION</scope>
</reference>
<name>A0A914VBG2_9BILA</name>
<sequence length="131" mass="14808">MEPLPEMDEESVSDEDGDEEESSKEYVEEEEPQYQSLDQFGVRCSEDAHVRRQCTCDWVPVRKLPLITQILFPKSERRRLFCGRAELGSAVFCRVTRARRGGAAFRRGWRVGPRPSVGQTASDSAGGGRRS</sequence>